<keyword evidence="2" id="KW-1185">Reference proteome</keyword>
<name>A0ACD4DHU6_9NOCA</name>
<reference evidence="1" key="1">
    <citation type="submission" date="2022-10" db="EMBL/GenBank/DDBJ databases">
        <title>Rhodococcus ferula Z13 complete genome.</title>
        <authorList>
            <person name="Long X."/>
            <person name="Zang M."/>
        </authorList>
    </citation>
    <scope>NUCLEOTIDE SEQUENCE</scope>
    <source>
        <strain evidence="1">Z13</strain>
    </source>
</reference>
<evidence type="ECO:0000313" key="2">
    <source>
        <dbReference type="Proteomes" id="UP001156484"/>
    </source>
</evidence>
<organism evidence="1 2">
    <name type="scientific">Rhodococcus sacchari</name>
    <dbReference type="NCBI Taxonomy" id="2962047"/>
    <lineage>
        <taxon>Bacteria</taxon>
        <taxon>Bacillati</taxon>
        <taxon>Actinomycetota</taxon>
        <taxon>Actinomycetes</taxon>
        <taxon>Mycobacteriales</taxon>
        <taxon>Nocardiaceae</taxon>
        <taxon>Rhodococcus</taxon>
    </lineage>
</organism>
<gene>
    <name evidence="1" type="ORF">OED52_02865</name>
</gene>
<sequence>MASVFSKIIAGELPGRFVWKDDDVVSFLTINPFTEGHVLVVPRQEVDHWQSIDDDLWAKVNNVARVLGRAVTAAYDAPRAGLMIAGLEVPHLHLHVFPAYSLGDFDFATAEKDPSPESLDRAQQKIKAALREQGHGEFVPED</sequence>
<protein>
    <submittedName>
        <fullName evidence="1">HIT family protein</fullName>
    </submittedName>
</protein>
<dbReference type="Proteomes" id="UP001156484">
    <property type="component" value="Chromosome"/>
</dbReference>
<dbReference type="EMBL" id="CP107551">
    <property type="protein sequence ID" value="UYP19525.1"/>
    <property type="molecule type" value="Genomic_DNA"/>
</dbReference>
<accession>A0ACD4DHU6</accession>
<proteinExistence type="predicted"/>
<evidence type="ECO:0000313" key="1">
    <source>
        <dbReference type="EMBL" id="UYP19525.1"/>
    </source>
</evidence>